<evidence type="ECO:0000256" key="1">
    <source>
        <dbReference type="SAM" id="Coils"/>
    </source>
</evidence>
<keyword evidence="1" id="KW-0175">Coiled coil</keyword>
<proteinExistence type="predicted"/>
<dbReference type="EMBL" id="OV651817">
    <property type="protein sequence ID" value="CAH1110486.1"/>
    <property type="molecule type" value="Genomic_DNA"/>
</dbReference>
<feature type="region of interest" description="Disordered" evidence="2">
    <location>
        <begin position="1"/>
        <end position="26"/>
    </location>
</feature>
<keyword evidence="4" id="KW-1185">Reference proteome</keyword>
<feature type="coiled-coil region" evidence="1">
    <location>
        <begin position="35"/>
        <end position="91"/>
    </location>
</feature>
<sequence length="330" mass="39291">MDLRDGKKTGAGEDMEEKKETIEEIPENEKMMSMFAMIMSRMEESREENRQMREENREMMEKNGAMMNRLEENMEKKMEKNRKMLEKKMEEGIVRFEGKVDRLVEKVGNIGRRLDSTKVELSQEMEFLKVETDKKLEQNKEVIREEVIGRINEIEKVQDDKIRRFVGRDVNDNFVKVQEAVALVDKRSEERDEAIEDRIRGIENIGVVKSIGVFQGGRIENRFDGSIRKIHSEVFVNILRNRTANINCVEEMKEYIREAFDKDVLLWFSSREREFVSYEDFEKSFLDCYWGEIKESLRNAKETVSGRNTAEKTEERERYKKIKENPLLYE</sequence>
<name>A0A9P0D5Z9_9CUCU</name>
<accession>A0A9P0D5Z9</accession>
<evidence type="ECO:0000313" key="3">
    <source>
        <dbReference type="EMBL" id="CAH1110486.1"/>
    </source>
</evidence>
<organism evidence="3 4">
    <name type="scientific">Psylliodes chrysocephalus</name>
    <dbReference type="NCBI Taxonomy" id="3402493"/>
    <lineage>
        <taxon>Eukaryota</taxon>
        <taxon>Metazoa</taxon>
        <taxon>Ecdysozoa</taxon>
        <taxon>Arthropoda</taxon>
        <taxon>Hexapoda</taxon>
        <taxon>Insecta</taxon>
        <taxon>Pterygota</taxon>
        <taxon>Neoptera</taxon>
        <taxon>Endopterygota</taxon>
        <taxon>Coleoptera</taxon>
        <taxon>Polyphaga</taxon>
        <taxon>Cucujiformia</taxon>
        <taxon>Chrysomeloidea</taxon>
        <taxon>Chrysomelidae</taxon>
        <taxon>Galerucinae</taxon>
        <taxon>Alticini</taxon>
        <taxon>Psylliodes</taxon>
    </lineage>
</organism>
<feature type="region of interest" description="Disordered" evidence="2">
    <location>
        <begin position="302"/>
        <end position="330"/>
    </location>
</feature>
<dbReference type="Proteomes" id="UP001153636">
    <property type="component" value="Chromosome 5"/>
</dbReference>
<protein>
    <submittedName>
        <fullName evidence="3">Uncharacterized protein</fullName>
    </submittedName>
</protein>
<gene>
    <name evidence="3" type="ORF">PSYICH_LOCUS11465</name>
</gene>
<evidence type="ECO:0000313" key="4">
    <source>
        <dbReference type="Proteomes" id="UP001153636"/>
    </source>
</evidence>
<reference evidence="3" key="1">
    <citation type="submission" date="2022-01" db="EMBL/GenBank/DDBJ databases">
        <authorList>
            <person name="King R."/>
        </authorList>
    </citation>
    <scope>NUCLEOTIDE SEQUENCE</scope>
</reference>
<dbReference type="AlphaFoldDB" id="A0A9P0D5Z9"/>
<feature type="compositionally biased region" description="Basic and acidic residues" evidence="2">
    <location>
        <begin position="309"/>
        <end position="324"/>
    </location>
</feature>
<evidence type="ECO:0000256" key="2">
    <source>
        <dbReference type="SAM" id="MobiDB-lite"/>
    </source>
</evidence>